<comment type="caution">
    <text evidence="5">Lacks conserved residue(s) required for the propagation of feature annotation.</text>
</comment>
<dbReference type="Ensembl" id="ENSCSAVT00000009288.1">
    <property type="protein sequence ID" value="ENSCSAVP00000009171.1"/>
    <property type="gene ID" value="ENSCSAVG00000005407.1"/>
</dbReference>
<dbReference type="InterPro" id="IPR035976">
    <property type="entry name" value="Sushi/SCR/CCP_sf"/>
</dbReference>
<evidence type="ECO:0000256" key="4">
    <source>
        <dbReference type="ARBA" id="ARBA00023180"/>
    </source>
</evidence>
<evidence type="ECO:0000256" key="5">
    <source>
        <dbReference type="PROSITE-ProRule" id="PRU00302"/>
    </source>
</evidence>
<keyword evidence="4" id="KW-0325">Glycoprotein</keyword>
<dbReference type="Pfam" id="PF00084">
    <property type="entry name" value="Sushi"/>
    <property type="match status" value="1"/>
</dbReference>
<dbReference type="PANTHER" id="PTHR19325:SF560">
    <property type="entry name" value="SUSHI, VON WILLEBRAND FACTOR TYPE A, EGF AND PENTRAXIN DOMAIN-CONTAINING PROTEIN 1"/>
    <property type="match status" value="1"/>
</dbReference>
<dbReference type="AlphaFoldDB" id="H2YV11"/>
<organism evidence="7 8">
    <name type="scientific">Ciona savignyi</name>
    <name type="common">Pacific transparent sea squirt</name>
    <dbReference type="NCBI Taxonomy" id="51511"/>
    <lineage>
        <taxon>Eukaryota</taxon>
        <taxon>Metazoa</taxon>
        <taxon>Chordata</taxon>
        <taxon>Tunicata</taxon>
        <taxon>Ascidiacea</taxon>
        <taxon>Phlebobranchia</taxon>
        <taxon>Cionidae</taxon>
        <taxon>Ciona</taxon>
    </lineage>
</organism>
<dbReference type="PANTHER" id="PTHR19325">
    <property type="entry name" value="COMPLEMENT COMPONENT-RELATED SUSHI DOMAIN-CONTAINING"/>
    <property type="match status" value="1"/>
</dbReference>
<dbReference type="STRING" id="51511.ENSCSAVP00000009171"/>
<keyword evidence="2" id="KW-0677">Repeat</keyword>
<dbReference type="PROSITE" id="PS50923">
    <property type="entry name" value="SUSHI"/>
    <property type="match status" value="1"/>
</dbReference>
<keyword evidence="8" id="KW-1185">Reference proteome</keyword>
<name>H2YV11_CIOSA</name>
<evidence type="ECO:0000313" key="7">
    <source>
        <dbReference type="Ensembl" id="ENSCSAVP00000009171.1"/>
    </source>
</evidence>
<sequence>MLTSWTYENSYWITFNSELETTASICSFKASGTCPAINLPNLTAYPAVCMSGEVKIWQKCNLACADGTYLSGPSSTECSPTGVWKNVEKVRCVKKCPALVADGGKMFSPSLCTSQPMDDLSTCKMTCSSGNQLMNGESEMSMICEDGKWSGTGVECIPHCVTTPPAPMHGSVVCNQGTCKVSCDPGYKLSAGSDTIMCA</sequence>
<dbReference type="InterPro" id="IPR050350">
    <property type="entry name" value="Compl-Cell_Adhes-Reg"/>
</dbReference>
<protein>
    <recommendedName>
        <fullName evidence="6">Sushi domain-containing protein</fullName>
    </recommendedName>
</protein>
<dbReference type="Gene3D" id="2.10.70.10">
    <property type="entry name" value="Complement Module, domain 1"/>
    <property type="match status" value="2"/>
</dbReference>
<evidence type="ECO:0000256" key="1">
    <source>
        <dbReference type="ARBA" id="ARBA00022659"/>
    </source>
</evidence>
<dbReference type="Proteomes" id="UP000007875">
    <property type="component" value="Unassembled WGS sequence"/>
</dbReference>
<evidence type="ECO:0000259" key="6">
    <source>
        <dbReference type="PROSITE" id="PS50923"/>
    </source>
</evidence>
<reference evidence="7" key="3">
    <citation type="submission" date="2025-09" db="UniProtKB">
        <authorList>
            <consortium name="Ensembl"/>
        </authorList>
    </citation>
    <scope>IDENTIFICATION</scope>
</reference>
<proteinExistence type="predicted"/>
<accession>H2YV11</accession>
<dbReference type="SMART" id="SM00032">
    <property type="entry name" value="CCP"/>
    <property type="match status" value="2"/>
</dbReference>
<dbReference type="CDD" id="cd00033">
    <property type="entry name" value="CCP"/>
    <property type="match status" value="1"/>
</dbReference>
<evidence type="ECO:0000256" key="3">
    <source>
        <dbReference type="ARBA" id="ARBA00023157"/>
    </source>
</evidence>
<evidence type="ECO:0000256" key="2">
    <source>
        <dbReference type="ARBA" id="ARBA00022737"/>
    </source>
</evidence>
<dbReference type="HOGENOM" id="CLU_1374979_0_0_1"/>
<feature type="domain" description="Sushi" evidence="6">
    <location>
        <begin position="32"/>
        <end position="94"/>
    </location>
</feature>
<keyword evidence="3" id="KW-1015">Disulfide bond</keyword>
<dbReference type="InterPro" id="IPR000436">
    <property type="entry name" value="Sushi_SCR_CCP_dom"/>
</dbReference>
<keyword evidence="1 5" id="KW-0768">Sushi</keyword>
<reference evidence="7" key="2">
    <citation type="submission" date="2025-08" db="UniProtKB">
        <authorList>
            <consortium name="Ensembl"/>
        </authorList>
    </citation>
    <scope>IDENTIFICATION</scope>
</reference>
<evidence type="ECO:0000313" key="8">
    <source>
        <dbReference type="Proteomes" id="UP000007875"/>
    </source>
</evidence>
<reference evidence="8" key="1">
    <citation type="submission" date="2003-08" db="EMBL/GenBank/DDBJ databases">
        <authorList>
            <person name="Birren B."/>
            <person name="Nusbaum C."/>
            <person name="Abebe A."/>
            <person name="Abouelleil A."/>
            <person name="Adekoya E."/>
            <person name="Ait-zahra M."/>
            <person name="Allen N."/>
            <person name="Allen T."/>
            <person name="An P."/>
            <person name="Anderson M."/>
            <person name="Anderson S."/>
            <person name="Arachchi H."/>
            <person name="Armbruster J."/>
            <person name="Bachantsang P."/>
            <person name="Baldwin J."/>
            <person name="Barry A."/>
            <person name="Bayul T."/>
            <person name="Blitshsteyn B."/>
            <person name="Bloom T."/>
            <person name="Blye J."/>
            <person name="Boguslavskiy L."/>
            <person name="Borowsky M."/>
            <person name="Boukhgalter B."/>
            <person name="Brunache A."/>
            <person name="Butler J."/>
            <person name="Calixte N."/>
            <person name="Calvo S."/>
            <person name="Camarata J."/>
            <person name="Campo K."/>
            <person name="Chang J."/>
            <person name="Cheshatsang Y."/>
            <person name="Citroen M."/>
            <person name="Collymore A."/>
            <person name="Considine T."/>
            <person name="Cook A."/>
            <person name="Cooke P."/>
            <person name="Corum B."/>
            <person name="Cuomo C."/>
            <person name="David R."/>
            <person name="Dawoe T."/>
            <person name="Degray S."/>
            <person name="Dodge S."/>
            <person name="Dooley K."/>
            <person name="Dorje P."/>
            <person name="Dorjee K."/>
            <person name="Dorris L."/>
            <person name="Duffey N."/>
            <person name="Dupes A."/>
            <person name="Elkins T."/>
            <person name="Engels R."/>
            <person name="Erickson J."/>
            <person name="Farina A."/>
            <person name="Faro S."/>
            <person name="Ferreira P."/>
            <person name="Fischer H."/>
            <person name="Fitzgerald M."/>
            <person name="Foley K."/>
            <person name="Gage D."/>
            <person name="Galagan J."/>
            <person name="Gearin G."/>
            <person name="Gnerre S."/>
            <person name="Gnirke A."/>
            <person name="Goyette A."/>
            <person name="Graham J."/>
            <person name="Grandbois E."/>
            <person name="Gyaltsen K."/>
            <person name="Hafez N."/>
            <person name="Hagopian D."/>
            <person name="Hagos B."/>
            <person name="Hall J."/>
            <person name="Hatcher B."/>
            <person name="Heller A."/>
            <person name="Higgins H."/>
            <person name="Honan T."/>
            <person name="Horn A."/>
            <person name="Houde N."/>
            <person name="Hughes L."/>
            <person name="Hulme W."/>
            <person name="Husby E."/>
            <person name="Iliev I."/>
            <person name="Jaffe D."/>
            <person name="Jones C."/>
            <person name="Kamal M."/>
            <person name="Kamat A."/>
            <person name="Kamvysselis M."/>
            <person name="Karlsson E."/>
            <person name="Kells C."/>
            <person name="Kieu A."/>
            <person name="Kisner P."/>
            <person name="Kodira C."/>
            <person name="Kulbokas E."/>
            <person name="Labutti K."/>
            <person name="Lama D."/>
            <person name="Landers T."/>
            <person name="Leger J."/>
            <person name="Levine S."/>
            <person name="Lewis D."/>
            <person name="Lewis T."/>
            <person name="Lindblad-toh K."/>
            <person name="Liu X."/>
            <person name="Lokyitsang T."/>
            <person name="Lokyitsang Y."/>
            <person name="Lucien O."/>
            <person name="Lui A."/>
            <person name="Ma L.J."/>
            <person name="Mabbitt R."/>
            <person name="Macdonald J."/>
            <person name="Maclean C."/>
            <person name="Major J."/>
            <person name="Manning J."/>
            <person name="Marabella R."/>
            <person name="Maru K."/>
            <person name="Matthews C."/>
            <person name="Mauceli E."/>
            <person name="Mccarthy M."/>
            <person name="Mcdonough S."/>
            <person name="Mcghee T."/>
            <person name="Meldrim J."/>
            <person name="Meneus L."/>
            <person name="Mesirov J."/>
            <person name="Mihalev A."/>
            <person name="Mihova T."/>
            <person name="Mikkelsen T."/>
            <person name="Mlenga V."/>
            <person name="Moru K."/>
            <person name="Mozes J."/>
            <person name="Mulrain L."/>
            <person name="Munson G."/>
            <person name="Naylor J."/>
            <person name="Newes C."/>
            <person name="Nguyen C."/>
            <person name="Nguyen N."/>
            <person name="Nguyen T."/>
            <person name="Nicol R."/>
            <person name="Nielsen C."/>
            <person name="Nizzari M."/>
            <person name="Norbu C."/>
            <person name="Norbu N."/>
            <person name="O'donnell P."/>
            <person name="Okoawo O."/>
            <person name="O'leary S."/>
            <person name="Omotosho B."/>
            <person name="O'neill K."/>
            <person name="Osman S."/>
            <person name="Parker S."/>
            <person name="Perrin D."/>
            <person name="Phunkhang P."/>
            <person name="Piqani B."/>
            <person name="Purcell S."/>
            <person name="Rachupka T."/>
            <person name="Ramasamy U."/>
            <person name="Rameau R."/>
            <person name="Ray V."/>
            <person name="Raymond C."/>
            <person name="Retta R."/>
            <person name="Richardson S."/>
            <person name="Rise C."/>
            <person name="Rodriguez J."/>
            <person name="Rogers J."/>
            <person name="Rogov P."/>
            <person name="Rutman M."/>
            <person name="Schupbach R."/>
            <person name="Seaman C."/>
            <person name="Settipalli S."/>
            <person name="Sharpe T."/>
            <person name="Sheridan J."/>
            <person name="Sherpa N."/>
            <person name="Shi J."/>
            <person name="Smirnov S."/>
            <person name="Smith C."/>
            <person name="Sougnez C."/>
            <person name="Spencer B."/>
            <person name="Stalker J."/>
            <person name="Stange-thomann N."/>
            <person name="Stavropoulos S."/>
            <person name="Stetson K."/>
            <person name="Stone C."/>
            <person name="Stone S."/>
            <person name="Stubbs M."/>
            <person name="Talamas J."/>
            <person name="Tchuinga P."/>
            <person name="Tenzing P."/>
            <person name="Tesfaye S."/>
            <person name="Theodore J."/>
            <person name="Thoulutsang Y."/>
            <person name="Topham K."/>
            <person name="Towey S."/>
            <person name="Tsamla T."/>
            <person name="Tsomo N."/>
            <person name="Vallee D."/>
            <person name="Vassiliev H."/>
            <person name="Venkataraman V."/>
            <person name="Vinson J."/>
            <person name="Vo A."/>
            <person name="Wade C."/>
            <person name="Wang S."/>
            <person name="Wangchuk T."/>
            <person name="Wangdi T."/>
            <person name="Whittaker C."/>
            <person name="Wilkinson J."/>
            <person name="Wu Y."/>
            <person name="Wyman D."/>
            <person name="Yadav S."/>
            <person name="Yang S."/>
            <person name="Yang X."/>
            <person name="Yeager S."/>
            <person name="Yee E."/>
            <person name="Young G."/>
            <person name="Zainoun J."/>
            <person name="Zembeck L."/>
            <person name="Zimmer A."/>
            <person name="Zody M."/>
            <person name="Lander E."/>
        </authorList>
    </citation>
    <scope>NUCLEOTIDE SEQUENCE [LARGE SCALE GENOMIC DNA]</scope>
</reference>
<dbReference type="SUPFAM" id="SSF57535">
    <property type="entry name" value="Complement control module/SCR domain"/>
    <property type="match status" value="1"/>
</dbReference>
<dbReference type="InParanoid" id="H2YV11"/>